<dbReference type="EMBL" id="KQ483428">
    <property type="protein sequence ID" value="KYP52074.1"/>
    <property type="molecule type" value="Genomic_DNA"/>
</dbReference>
<name>A0A151SB86_CAJCA</name>
<keyword evidence="3" id="KW-1185">Reference proteome</keyword>
<dbReference type="AlphaFoldDB" id="A0A151SB86"/>
<accession>A0A151SB86</accession>
<feature type="domain" description="GAG-pre-integrase" evidence="1">
    <location>
        <begin position="53"/>
        <end position="128"/>
    </location>
</feature>
<proteinExistence type="predicted"/>
<evidence type="ECO:0000259" key="1">
    <source>
        <dbReference type="Pfam" id="PF13976"/>
    </source>
</evidence>
<sequence length="158" mass="18006">MFSSMSPLKSPHLITLADGSELPLLCSHFFHSHCVFQDLATGRMIGIAKEQDGLYYLQHEDSKECTKQKGLTSSHQMSSESWSSSQIWLQHKRLGHPPFSVLKSLFPFLFTKVSIESFHCDVCQFAKHHRTVFLPSNNKSSKPFDLVHSDVWGACIYF</sequence>
<dbReference type="Gramene" id="C.cajan_24557.t">
    <property type="protein sequence ID" value="C.cajan_24557.t"/>
    <property type="gene ID" value="C.cajan_24557"/>
</dbReference>
<dbReference type="Proteomes" id="UP000075243">
    <property type="component" value="Unassembled WGS sequence"/>
</dbReference>
<protein>
    <recommendedName>
        <fullName evidence="1">GAG-pre-integrase domain-containing protein</fullName>
    </recommendedName>
</protein>
<gene>
    <name evidence="2" type="ORF">KK1_025984</name>
</gene>
<organism evidence="2 3">
    <name type="scientific">Cajanus cajan</name>
    <name type="common">Pigeon pea</name>
    <name type="synonym">Cajanus indicus</name>
    <dbReference type="NCBI Taxonomy" id="3821"/>
    <lineage>
        <taxon>Eukaryota</taxon>
        <taxon>Viridiplantae</taxon>
        <taxon>Streptophyta</taxon>
        <taxon>Embryophyta</taxon>
        <taxon>Tracheophyta</taxon>
        <taxon>Spermatophyta</taxon>
        <taxon>Magnoliopsida</taxon>
        <taxon>eudicotyledons</taxon>
        <taxon>Gunneridae</taxon>
        <taxon>Pentapetalae</taxon>
        <taxon>rosids</taxon>
        <taxon>fabids</taxon>
        <taxon>Fabales</taxon>
        <taxon>Fabaceae</taxon>
        <taxon>Papilionoideae</taxon>
        <taxon>50 kb inversion clade</taxon>
        <taxon>NPAAA clade</taxon>
        <taxon>indigoferoid/millettioid clade</taxon>
        <taxon>Phaseoleae</taxon>
        <taxon>Cajanus</taxon>
    </lineage>
</organism>
<dbReference type="Pfam" id="PF13976">
    <property type="entry name" value="gag_pre-integrs"/>
    <property type="match status" value="1"/>
</dbReference>
<evidence type="ECO:0000313" key="3">
    <source>
        <dbReference type="Proteomes" id="UP000075243"/>
    </source>
</evidence>
<evidence type="ECO:0000313" key="2">
    <source>
        <dbReference type="EMBL" id="KYP52074.1"/>
    </source>
</evidence>
<reference evidence="2" key="1">
    <citation type="journal article" date="2012" name="Nat. Biotechnol.">
        <title>Draft genome sequence of pigeonpea (Cajanus cajan), an orphan legume crop of resource-poor farmers.</title>
        <authorList>
            <person name="Varshney R.K."/>
            <person name="Chen W."/>
            <person name="Li Y."/>
            <person name="Bharti A.K."/>
            <person name="Saxena R.K."/>
            <person name="Schlueter J.A."/>
            <person name="Donoghue M.T."/>
            <person name="Azam S."/>
            <person name="Fan G."/>
            <person name="Whaley A.M."/>
            <person name="Farmer A.D."/>
            <person name="Sheridan J."/>
            <person name="Iwata A."/>
            <person name="Tuteja R."/>
            <person name="Penmetsa R.V."/>
            <person name="Wu W."/>
            <person name="Upadhyaya H.D."/>
            <person name="Yang S.P."/>
            <person name="Shah T."/>
            <person name="Saxena K.B."/>
            <person name="Michael T."/>
            <person name="McCombie W.R."/>
            <person name="Yang B."/>
            <person name="Zhang G."/>
            <person name="Yang H."/>
            <person name="Wang J."/>
            <person name="Spillane C."/>
            <person name="Cook D.R."/>
            <person name="May G.D."/>
            <person name="Xu X."/>
            <person name="Jackson S.A."/>
        </authorList>
    </citation>
    <scope>NUCLEOTIDE SEQUENCE [LARGE SCALE GENOMIC DNA]</scope>
</reference>
<dbReference type="InterPro" id="IPR025724">
    <property type="entry name" value="GAG-pre-integrase_dom"/>
</dbReference>